<name>A0A9K3H7P8_HELAN</name>
<sequence>MIGCCLKTDQKFVESSLIFVLSSLSQSRRCREHHLDSPNRQTLVLVSVAGDLKTCLESVKSIASFTS</sequence>
<evidence type="ECO:0000313" key="2">
    <source>
        <dbReference type="Proteomes" id="UP000215914"/>
    </source>
</evidence>
<proteinExistence type="predicted"/>
<protein>
    <submittedName>
        <fullName evidence="1">Uncharacterized protein</fullName>
    </submittedName>
</protein>
<evidence type="ECO:0000313" key="1">
    <source>
        <dbReference type="EMBL" id="KAF5768249.1"/>
    </source>
</evidence>
<dbReference type="Proteomes" id="UP000215914">
    <property type="component" value="Unassembled WGS sequence"/>
</dbReference>
<dbReference type="Gramene" id="mRNA:HanXRQr2_Chr14g0634221">
    <property type="protein sequence ID" value="CDS:HanXRQr2_Chr14g0634221.1"/>
    <property type="gene ID" value="HanXRQr2_Chr14g0634221"/>
</dbReference>
<reference evidence="1" key="2">
    <citation type="submission" date="2020-06" db="EMBL/GenBank/DDBJ databases">
        <title>Helianthus annuus Genome sequencing and assembly Release 2.</title>
        <authorList>
            <person name="Gouzy J."/>
            <person name="Langlade N."/>
            <person name="Munos S."/>
        </authorList>
    </citation>
    <scope>NUCLEOTIDE SEQUENCE</scope>
    <source>
        <tissue evidence="1">Leaves</tissue>
    </source>
</reference>
<reference evidence="1" key="1">
    <citation type="journal article" date="2017" name="Nature">
        <title>The sunflower genome provides insights into oil metabolism, flowering and Asterid evolution.</title>
        <authorList>
            <person name="Badouin H."/>
            <person name="Gouzy J."/>
            <person name="Grassa C.J."/>
            <person name="Murat F."/>
            <person name="Staton S.E."/>
            <person name="Cottret L."/>
            <person name="Lelandais-Briere C."/>
            <person name="Owens G.L."/>
            <person name="Carrere S."/>
            <person name="Mayjonade B."/>
            <person name="Legrand L."/>
            <person name="Gill N."/>
            <person name="Kane N.C."/>
            <person name="Bowers J.E."/>
            <person name="Hubner S."/>
            <person name="Bellec A."/>
            <person name="Berard A."/>
            <person name="Berges H."/>
            <person name="Blanchet N."/>
            <person name="Boniface M.C."/>
            <person name="Brunel D."/>
            <person name="Catrice O."/>
            <person name="Chaidir N."/>
            <person name="Claudel C."/>
            <person name="Donnadieu C."/>
            <person name="Faraut T."/>
            <person name="Fievet G."/>
            <person name="Helmstetter N."/>
            <person name="King M."/>
            <person name="Knapp S.J."/>
            <person name="Lai Z."/>
            <person name="Le Paslier M.C."/>
            <person name="Lippi Y."/>
            <person name="Lorenzon L."/>
            <person name="Mandel J.R."/>
            <person name="Marage G."/>
            <person name="Marchand G."/>
            <person name="Marquand E."/>
            <person name="Bret-Mestries E."/>
            <person name="Morien E."/>
            <person name="Nambeesan S."/>
            <person name="Nguyen T."/>
            <person name="Pegot-Espagnet P."/>
            <person name="Pouilly N."/>
            <person name="Raftis F."/>
            <person name="Sallet E."/>
            <person name="Schiex T."/>
            <person name="Thomas J."/>
            <person name="Vandecasteele C."/>
            <person name="Vares D."/>
            <person name="Vear F."/>
            <person name="Vautrin S."/>
            <person name="Crespi M."/>
            <person name="Mangin B."/>
            <person name="Burke J.M."/>
            <person name="Salse J."/>
            <person name="Munos S."/>
            <person name="Vincourt P."/>
            <person name="Rieseberg L.H."/>
            <person name="Langlade N.B."/>
        </authorList>
    </citation>
    <scope>NUCLEOTIDE SEQUENCE</scope>
    <source>
        <tissue evidence="1">Leaves</tissue>
    </source>
</reference>
<organism evidence="1 2">
    <name type="scientific">Helianthus annuus</name>
    <name type="common">Common sunflower</name>
    <dbReference type="NCBI Taxonomy" id="4232"/>
    <lineage>
        <taxon>Eukaryota</taxon>
        <taxon>Viridiplantae</taxon>
        <taxon>Streptophyta</taxon>
        <taxon>Embryophyta</taxon>
        <taxon>Tracheophyta</taxon>
        <taxon>Spermatophyta</taxon>
        <taxon>Magnoliopsida</taxon>
        <taxon>eudicotyledons</taxon>
        <taxon>Gunneridae</taxon>
        <taxon>Pentapetalae</taxon>
        <taxon>asterids</taxon>
        <taxon>campanulids</taxon>
        <taxon>Asterales</taxon>
        <taxon>Asteraceae</taxon>
        <taxon>Asteroideae</taxon>
        <taxon>Heliantheae alliance</taxon>
        <taxon>Heliantheae</taxon>
        <taxon>Helianthus</taxon>
    </lineage>
</organism>
<dbReference type="EMBL" id="MNCJ02000329">
    <property type="protein sequence ID" value="KAF5768249.1"/>
    <property type="molecule type" value="Genomic_DNA"/>
</dbReference>
<gene>
    <name evidence="1" type="ORF">HanXRQr2_Chr14g0634221</name>
</gene>
<keyword evidence="2" id="KW-1185">Reference proteome</keyword>
<comment type="caution">
    <text evidence="1">The sequence shown here is derived from an EMBL/GenBank/DDBJ whole genome shotgun (WGS) entry which is preliminary data.</text>
</comment>
<accession>A0A9K3H7P8</accession>
<dbReference type="AlphaFoldDB" id="A0A9K3H7P8"/>